<dbReference type="AlphaFoldDB" id="A0A291MWF9"/>
<keyword evidence="4" id="KW-0560">Oxidoreductase</keyword>
<keyword evidence="2" id="KW-0285">Flavoprotein</keyword>
<evidence type="ECO:0000256" key="1">
    <source>
        <dbReference type="ARBA" id="ARBA00001974"/>
    </source>
</evidence>
<dbReference type="Gene3D" id="3.50.50.60">
    <property type="entry name" value="FAD/NAD(P)-binding domain"/>
    <property type="match status" value="1"/>
</dbReference>
<dbReference type="Pfam" id="PF00890">
    <property type="entry name" value="FAD_binding_2"/>
    <property type="match status" value="1"/>
</dbReference>
<feature type="domain" description="FAD-dependent oxidoreductase 2 FAD-binding" evidence="6">
    <location>
        <begin position="12"/>
        <end position="361"/>
    </location>
</feature>
<proteinExistence type="predicted"/>
<accession>A0A291MWF9</accession>
<dbReference type="GO" id="GO:0008734">
    <property type="term" value="F:L-aspartate oxidase activity"/>
    <property type="evidence" value="ECO:0007669"/>
    <property type="project" value="UniProtKB-EC"/>
</dbReference>
<dbReference type="PRINTS" id="PR00411">
    <property type="entry name" value="PNDRDTASEI"/>
</dbReference>
<dbReference type="GO" id="GO:0034628">
    <property type="term" value="P:'de novo' NAD+ biosynthetic process from L-aspartate"/>
    <property type="evidence" value="ECO:0007669"/>
    <property type="project" value="TreeGrafter"/>
</dbReference>
<comment type="catalytic activity">
    <reaction evidence="5">
        <text>L-aspartate + O2 = iminosuccinate + H2O2</text>
        <dbReference type="Rhea" id="RHEA:25876"/>
        <dbReference type="ChEBI" id="CHEBI:15379"/>
        <dbReference type="ChEBI" id="CHEBI:16240"/>
        <dbReference type="ChEBI" id="CHEBI:29991"/>
        <dbReference type="ChEBI" id="CHEBI:77875"/>
        <dbReference type="EC" id="1.4.3.16"/>
    </reaction>
    <physiologicalReaction direction="left-to-right" evidence="5">
        <dbReference type="Rhea" id="RHEA:25877"/>
    </physiologicalReaction>
</comment>
<evidence type="ECO:0000256" key="4">
    <source>
        <dbReference type="ARBA" id="ARBA00023002"/>
    </source>
</evidence>
<protein>
    <submittedName>
        <fullName evidence="8">Succinate dehydrogenase/fumarate reductase flavoprotein subunit</fullName>
    </submittedName>
</protein>
<dbReference type="EMBL" id="CP023741">
    <property type="protein sequence ID" value="ATI79422.1"/>
    <property type="molecule type" value="Genomic_DNA"/>
</dbReference>
<dbReference type="KEGG" id="sya:A6768_04875"/>
<sequence>MNEAAPITRSADVLIIGGGMAACWAAIMAAQAGAEVLLVDKGFVGTSGVTATGGPNHWWVAPEPGRREAAIEERHARSFGLAERDWMARIIDETWRALPQLAGYYPFAGDGKGGTFYSGVRGPEYMRALRRFAQDAGVTLLDHHPALELLLHADGSVAGAAGYARLKQQAWTVRAGAVVIATGGCAFRSGLIGSHGISGDGLLMAAEAGAVLSGMEFSVSYSLSPAWNSTRTLPYFAALFFDTEGRELDVPPPMSGEAAHLRALAHALEAGPVLADLSEAPDALKQGLRRIQLASLAPFERKGIDLFRDRFPVRLFGEGTVRGTGGLQIVGDGCETSVANLYAAGDSATRELVAGATSGGGAQNAAWALTSGRIAGAAAAAHARRTGRRGDTPVLAAGTAGLRPASTARLPDARDGLPIIQAATIGYDAALWRCADKLVRHRDAVEAVWRTIADHGRAEGLGAVALREHAAMAACARWILAAALARDESRGMHMRIDRPGTDPAQQRRLLVAGLDRVWTRPERPAAREIAA</sequence>
<gene>
    <name evidence="8" type="ORF">A6768_04875</name>
</gene>
<dbReference type="SUPFAM" id="SSF51905">
    <property type="entry name" value="FAD/NAD(P)-binding domain"/>
    <property type="match status" value="1"/>
</dbReference>
<dbReference type="Pfam" id="PF02910">
    <property type="entry name" value="Succ_DH_flav_C"/>
    <property type="match status" value="1"/>
</dbReference>
<evidence type="ECO:0000259" key="6">
    <source>
        <dbReference type="Pfam" id="PF00890"/>
    </source>
</evidence>
<dbReference type="Gene3D" id="1.20.58.100">
    <property type="entry name" value="Fumarate reductase/succinate dehydrogenase flavoprotein-like, C-terminal domain"/>
    <property type="match status" value="1"/>
</dbReference>
<dbReference type="Proteomes" id="UP000219422">
    <property type="component" value="Chromosome"/>
</dbReference>
<dbReference type="GeneID" id="57776171"/>
<dbReference type="InterPro" id="IPR003953">
    <property type="entry name" value="FAD-dep_OxRdtase_2_FAD-bd"/>
</dbReference>
<name>A0A291MWF9_SPHYA</name>
<dbReference type="SUPFAM" id="SSF46977">
    <property type="entry name" value="Succinate dehydrogenase/fumarate reductase flavoprotein C-terminal domain"/>
    <property type="match status" value="1"/>
</dbReference>
<evidence type="ECO:0000313" key="9">
    <source>
        <dbReference type="Proteomes" id="UP000219422"/>
    </source>
</evidence>
<dbReference type="InterPro" id="IPR037099">
    <property type="entry name" value="Fum_R/Succ_DH_flav-like_C_sf"/>
</dbReference>
<keyword evidence="3" id="KW-0274">FAD</keyword>
<reference evidence="8 9" key="1">
    <citation type="submission" date="2017-10" db="EMBL/GenBank/DDBJ databases">
        <title>Sphingobium yanoikuyae S72.</title>
        <authorList>
            <person name="Sanchez E."/>
            <person name="Bustos P."/>
            <person name="Mendoza P."/>
            <person name="Guo X."/>
            <person name="Mendoza A."/>
        </authorList>
    </citation>
    <scope>NUCLEOTIDE SEQUENCE [LARGE SCALE GENOMIC DNA]</scope>
    <source>
        <strain evidence="8 9">S72</strain>
    </source>
</reference>
<dbReference type="InterPro" id="IPR015939">
    <property type="entry name" value="Fum_Rdtase/Succ_DH_flav-like_C"/>
</dbReference>
<dbReference type="PANTHER" id="PTHR42716:SF2">
    <property type="entry name" value="L-ASPARTATE OXIDASE, CHLOROPLASTIC"/>
    <property type="match status" value="1"/>
</dbReference>
<feature type="domain" description="Fumarate reductase/succinate dehydrogenase flavoprotein-like C-terminal" evidence="7">
    <location>
        <begin position="453"/>
        <end position="502"/>
    </location>
</feature>
<evidence type="ECO:0000256" key="3">
    <source>
        <dbReference type="ARBA" id="ARBA00022827"/>
    </source>
</evidence>
<dbReference type="PANTHER" id="PTHR42716">
    <property type="entry name" value="L-ASPARTATE OXIDASE"/>
    <property type="match status" value="1"/>
</dbReference>
<evidence type="ECO:0000313" key="8">
    <source>
        <dbReference type="EMBL" id="ATI79422.1"/>
    </source>
</evidence>
<dbReference type="PRINTS" id="PR00368">
    <property type="entry name" value="FADPNR"/>
</dbReference>
<dbReference type="InterPro" id="IPR036188">
    <property type="entry name" value="FAD/NAD-bd_sf"/>
</dbReference>
<evidence type="ECO:0000259" key="7">
    <source>
        <dbReference type="Pfam" id="PF02910"/>
    </source>
</evidence>
<dbReference type="InterPro" id="IPR005288">
    <property type="entry name" value="NadB"/>
</dbReference>
<evidence type="ECO:0000256" key="5">
    <source>
        <dbReference type="ARBA" id="ARBA00048305"/>
    </source>
</evidence>
<organism evidence="8 9">
    <name type="scientific">Sphingobium yanoikuyae</name>
    <name type="common">Sphingomonas yanoikuyae</name>
    <dbReference type="NCBI Taxonomy" id="13690"/>
    <lineage>
        <taxon>Bacteria</taxon>
        <taxon>Pseudomonadati</taxon>
        <taxon>Pseudomonadota</taxon>
        <taxon>Alphaproteobacteria</taxon>
        <taxon>Sphingomonadales</taxon>
        <taxon>Sphingomonadaceae</taxon>
        <taxon>Sphingobium</taxon>
    </lineage>
</organism>
<dbReference type="RefSeq" id="WP_097382760.1">
    <property type="nucleotide sequence ID" value="NZ_CP023741.1"/>
</dbReference>
<comment type="cofactor">
    <cofactor evidence="1">
        <name>FAD</name>
        <dbReference type="ChEBI" id="CHEBI:57692"/>
    </cofactor>
</comment>
<evidence type="ECO:0000256" key="2">
    <source>
        <dbReference type="ARBA" id="ARBA00022630"/>
    </source>
</evidence>